<evidence type="ECO:0000313" key="5">
    <source>
        <dbReference type="Proteomes" id="UP000004200"/>
    </source>
</evidence>
<keyword evidence="5" id="KW-1185">Reference proteome</keyword>
<sequence length="793" mass="86059">MLNWTSGCRSCLAVGLCSLLNLSFAAAAPRLPVSPPAAWLGAEVSAYAAATGAFEIDPADRETARLFYRTVFAASETVAADWNGDLANCIPGSVSDAYQQATIRRVNWFRAMAGVPADIALDAAFSVKAQQAALMMSSNEQLSHDPPGSWSCYSPDGAEAAGNSNLSLGNAGPDAVFSQFRDTGASNARVGHRRWILYPQTQRMGAGSVPGADGQWAANALWVFDEHAWDARPPVRDGLIAWPPPGYVPYQTLFPRWSLSYDDADFSSASVTMTHEGVPVAVQVEPYFEGYGENTLVWMPEPYQDGETWSRPDADEQYQVTVSDVIVDGASRDFVYEVTVFDPDVKGADYRPQTITGPSNLQLGSAAEFDFSSVAGATGYQWRLAGASLYRAYHDAESGLGDLEADDSSGYAVVTQERAASGAASFHFAHPRPPGDAVLTFAPTFVPRPGAQLVFSSWLGWATENQVATLEVSEDDGLSWSPLWELPGNDSAQAGGFAQTTVSLDDYAGRAIRLRFDYRYLGGIYYFQTHANAGWFIDDIELVEVDALSAGDPQSTDTDSSFTFVPAKAGSLLVQVRPLLFGDYPGEWSPVETLVVSGDTTTDRDSTDWRVAEIYVATLGYAPDHQGLQYWVDNIETLPKWTPETVAQSFFDQPLVQAQYPAEAGDEALIEALYRNLFGREVDSEGLAYWLDELGQGRMARNQMIIALINGGWANTSPEAQLDMLRFGNRIRVALAFAQYQADHGILYAELSAADRESLRQAGRDILLGVTSEADTREAAIAEIPSRLAALVD</sequence>
<dbReference type="EMBL" id="AFWT01000006">
    <property type="protein sequence ID" value="EGV32576.1"/>
    <property type="molecule type" value="Genomic_DNA"/>
</dbReference>
<dbReference type="InterPro" id="IPR025282">
    <property type="entry name" value="DUF4214"/>
</dbReference>
<dbReference type="SUPFAM" id="SSF55797">
    <property type="entry name" value="PR-1-like"/>
    <property type="match status" value="1"/>
</dbReference>
<dbReference type="eggNOG" id="COG5549">
    <property type="taxonomic scope" value="Bacteria"/>
</dbReference>
<feature type="signal peptide" evidence="1">
    <location>
        <begin position="1"/>
        <end position="27"/>
    </location>
</feature>
<dbReference type="AlphaFoldDB" id="G2DYE9"/>
<dbReference type="InterPro" id="IPR035940">
    <property type="entry name" value="CAP_sf"/>
</dbReference>
<evidence type="ECO:0000256" key="1">
    <source>
        <dbReference type="SAM" id="SignalP"/>
    </source>
</evidence>
<protein>
    <submittedName>
        <fullName evidence="4">SCP-like extracellular protein</fullName>
    </submittedName>
</protein>
<comment type="caution">
    <text evidence="4">The sequence shown here is derived from an EMBL/GenBank/DDBJ whole genome shotgun (WGS) entry which is preliminary data.</text>
</comment>
<feature type="chain" id="PRO_5003428213" evidence="1">
    <location>
        <begin position="28"/>
        <end position="793"/>
    </location>
</feature>
<feature type="domain" description="SCP" evidence="2">
    <location>
        <begin position="104"/>
        <end position="215"/>
    </location>
</feature>
<name>G2DYE9_9GAMM</name>
<dbReference type="Gene3D" id="1.10.3130.20">
    <property type="entry name" value="Phycobilisome linker domain"/>
    <property type="match status" value="1"/>
</dbReference>
<organism evidence="4 5">
    <name type="scientific">Thiorhodococcus drewsii AZ1</name>
    <dbReference type="NCBI Taxonomy" id="765913"/>
    <lineage>
        <taxon>Bacteria</taxon>
        <taxon>Pseudomonadati</taxon>
        <taxon>Pseudomonadota</taxon>
        <taxon>Gammaproteobacteria</taxon>
        <taxon>Chromatiales</taxon>
        <taxon>Chromatiaceae</taxon>
        <taxon>Thiorhodococcus</taxon>
    </lineage>
</organism>
<dbReference type="CDD" id="cd05379">
    <property type="entry name" value="CAP_bacterial"/>
    <property type="match status" value="1"/>
</dbReference>
<dbReference type="eggNOG" id="COG2340">
    <property type="taxonomic scope" value="Bacteria"/>
</dbReference>
<evidence type="ECO:0000259" key="2">
    <source>
        <dbReference type="Pfam" id="PF00188"/>
    </source>
</evidence>
<accession>G2DYE9</accession>
<evidence type="ECO:0000259" key="3">
    <source>
        <dbReference type="Pfam" id="PF13946"/>
    </source>
</evidence>
<dbReference type="Pfam" id="PF00188">
    <property type="entry name" value="CAP"/>
    <property type="match status" value="1"/>
</dbReference>
<feature type="domain" description="DUF4214" evidence="3">
    <location>
        <begin position="647"/>
        <end position="709"/>
    </location>
</feature>
<gene>
    <name evidence="4" type="ORF">ThidrDRAFT_1061</name>
</gene>
<dbReference type="Proteomes" id="UP000004200">
    <property type="component" value="Unassembled WGS sequence"/>
</dbReference>
<dbReference type="OrthoDB" id="480426at2"/>
<dbReference type="RefSeq" id="WP_007039776.1">
    <property type="nucleotide sequence ID" value="NZ_AFWT01000006.1"/>
</dbReference>
<dbReference type="Pfam" id="PF13946">
    <property type="entry name" value="DUF4214"/>
    <property type="match status" value="1"/>
</dbReference>
<dbReference type="InterPro" id="IPR014044">
    <property type="entry name" value="CAP_dom"/>
</dbReference>
<dbReference type="Gene3D" id="3.40.33.10">
    <property type="entry name" value="CAP"/>
    <property type="match status" value="1"/>
</dbReference>
<proteinExistence type="predicted"/>
<evidence type="ECO:0000313" key="4">
    <source>
        <dbReference type="EMBL" id="EGV32576.1"/>
    </source>
</evidence>
<dbReference type="InterPro" id="IPR038255">
    <property type="entry name" value="PBS_linker_sf"/>
</dbReference>
<keyword evidence="1" id="KW-0732">Signal</keyword>
<reference evidence="4 5" key="1">
    <citation type="submission" date="2011-06" db="EMBL/GenBank/DDBJ databases">
        <title>The draft genome of Thiorhodococcus drewsii AZ1.</title>
        <authorList>
            <consortium name="US DOE Joint Genome Institute (JGI-PGF)"/>
            <person name="Lucas S."/>
            <person name="Han J."/>
            <person name="Lapidus A."/>
            <person name="Cheng J.-F."/>
            <person name="Goodwin L."/>
            <person name="Pitluck S."/>
            <person name="Peters L."/>
            <person name="Land M.L."/>
            <person name="Hauser L."/>
            <person name="Vogl K."/>
            <person name="Liu Z."/>
            <person name="Imhoff J."/>
            <person name="Thiel V."/>
            <person name="Frigaard N.-U."/>
            <person name="Bryant D.A."/>
            <person name="Woyke T.J."/>
        </authorList>
    </citation>
    <scope>NUCLEOTIDE SEQUENCE [LARGE SCALE GENOMIC DNA]</scope>
    <source>
        <strain evidence="4 5">AZ1</strain>
    </source>
</reference>
<dbReference type="STRING" id="765913.ThidrDRAFT_1061"/>